<gene>
    <name evidence="2" type="ORF">SPPG_08591</name>
</gene>
<dbReference type="AlphaFoldDB" id="A0A0L0H4Z7"/>
<dbReference type="eggNOG" id="ENOG502SCQY">
    <property type="taxonomic scope" value="Eukaryota"/>
</dbReference>
<dbReference type="Gene3D" id="3.10.180.10">
    <property type="entry name" value="2,3-Dihydroxybiphenyl 1,2-Dioxygenase, domain 1"/>
    <property type="match status" value="1"/>
</dbReference>
<dbReference type="CDD" id="cd07247">
    <property type="entry name" value="SgaA_N_like"/>
    <property type="match status" value="1"/>
</dbReference>
<dbReference type="Pfam" id="PF00903">
    <property type="entry name" value="Glyoxalase"/>
    <property type="match status" value="1"/>
</dbReference>
<dbReference type="OMA" id="YRFFEDT"/>
<dbReference type="OrthoDB" id="447346at2759"/>
<dbReference type="RefSeq" id="XP_016604031.1">
    <property type="nucleotide sequence ID" value="XM_016756737.1"/>
</dbReference>
<dbReference type="InterPro" id="IPR052164">
    <property type="entry name" value="Anthracycline_SecMetBiosynth"/>
</dbReference>
<dbReference type="PROSITE" id="PS51819">
    <property type="entry name" value="VOC"/>
    <property type="match status" value="1"/>
</dbReference>
<sequence length="135" mass="15383">MAEKWKPPRGGSFTWVEIPVNDMERAKGFYSQVFNWTFADSGTDDSLLINRDREDEVRGAIIRTCENLEHKVAPLVYLYSHDIDKHVSAIEKHGGKIVKSKYSLVNDRGIVSVFQDTEGNKLALYHHPSADNYEA</sequence>
<dbReference type="InterPro" id="IPR037523">
    <property type="entry name" value="VOC_core"/>
</dbReference>
<dbReference type="Proteomes" id="UP000053201">
    <property type="component" value="Unassembled WGS sequence"/>
</dbReference>
<dbReference type="PANTHER" id="PTHR33993:SF2">
    <property type="entry name" value="VOC DOMAIN-CONTAINING PROTEIN"/>
    <property type="match status" value="1"/>
</dbReference>
<proteinExistence type="predicted"/>
<feature type="domain" description="VOC" evidence="1">
    <location>
        <begin position="12"/>
        <end position="127"/>
    </location>
</feature>
<reference evidence="2 3" key="1">
    <citation type="submission" date="2009-08" db="EMBL/GenBank/DDBJ databases">
        <title>The Genome Sequence of Spizellomyces punctatus strain DAOM BR117.</title>
        <authorList>
            <consortium name="The Broad Institute Genome Sequencing Platform"/>
            <person name="Russ C."/>
            <person name="Cuomo C."/>
            <person name="Shea T."/>
            <person name="Young S.K."/>
            <person name="Zeng Q."/>
            <person name="Koehrsen M."/>
            <person name="Haas B."/>
            <person name="Borodovsky M."/>
            <person name="Guigo R."/>
            <person name="Alvarado L."/>
            <person name="Berlin A."/>
            <person name="Bochicchio J."/>
            <person name="Borenstein D."/>
            <person name="Chapman S."/>
            <person name="Chen Z."/>
            <person name="Engels R."/>
            <person name="Freedman E."/>
            <person name="Gellesch M."/>
            <person name="Goldberg J."/>
            <person name="Griggs A."/>
            <person name="Gujja S."/>
            <person name="Heiman D."/>
            <person name="Hepburn T."/>
            <person name="Howarth C."/>
            <person name="Jen D."/>
            <person name="Larson L."/>
            <person name="Lewis B."/>
            <person name="Mehta T."/>
            <person name="Park D."/>
            <person name="Pearson M."/>
            <person name="Roberts A."/>
            <person name="Saif S."/>
            <person name="Shenoy N."/>
            <person name="Sisk P."/>
            <person name="Stolte C."/>
            <person name="Sykes S."/>
            <person name="Thomson T."/>
            <person name="Walk T."/>
            <person name="White J."/>
            <person name="Yandava C."/>
            <person name="Burger G."/>
            <person name="Gray M.W."/>
            <person name="Holland P.W.H."/>
            <person name="King N."/>
            <person name="Lang F.B.F."/>
            <person name="Roger A.J."/>
            <person name="Ruiz-Trillo I."/>
            <person name="Lander E."/>
            <person name="Nusbaum C."/>
        </authorList>
    </citation>
    <scope>NUCLEOTIDE SEQUENCE [LARGE SCALE GENOMIC DNA]</scope>
    <source>
        <strain evidence="2 3">DAOM BR117</strain>
    </source>
</reference>
<dbReference type="VEuPathDB" id="FungiDB:SPPG_08591"/>
<name>A0A0L0H4Z7_SPIPD</name>
<dbReference type="InParanoid" id="A0A0L0H4Z7"/>
<protein>
    <recommendedName>
        <fullName evidence="1">VOC domain-containing protein</fullName>
    </recommendedName>
</protein>
<evidence type="ECO:0000313" key="3">
    <source>
        <dbReference type="Proteomes" id="UP000053201"/>
    </source>
</evidence>
<dbReference type="InterPro" id="IPR029068">
    <property type="entry name" value="Glyas_Bleomycin-R_OHBP_Dase"/>
</dbReference>
<dbReference type="InterPro" id="IPR004360">
    <property type="entry name" value="Glyas_Fos-R_dOase_dom"/>
</dbReference>
<dbReference type="GeneID" id="27691743"/>
<dbReference type="SUPFAM" id="SSF54593">
    <property type="entry name" value="Glyoxalase/Bleomycin resistance protein/Dihydroxybiphenyl dioxygenase"/>
    <property type="match status" value="1"/>
</dbReference>
<keyword evidence="3" id="KW-1185">Reference proteome</keyword>
<organism evidence="2 3">
    <name type="scientific">Spizellomyces punctatus (strain DAOM BR117)</name>
    <dbReference type="NCBI Taxonomy" id="645134"/>
    <lineage>
        <taxon>Eukaryota</taxon>
        <taxon>Fungi</taxon>
        <taxon>Fungi incertae sedis</taxon>
        <taxon>Chytridiomycota</taxon>
        <taxon>Chytridiomycota incertae sedis</taxon>
        <taxon>Chytridiomycetes</taxon>
        <taxon>Spizellomycetales</taxon>
        <taxon>Spizellomycetaceae</taxon>
        <taxon>Spizellomyces</taxon>
    </lineage>
</organism>
<dbReference type="PANTHER" id="PTHR33993">
    <property type="entry name" value="GLYOXALASE-RELATED"/>
    <property type="match status" value="1"/>
</dbReference>
<evidence type="ECO:0000259" key="1">
    <source>
        <dbReference type="PROSITE" id="PS51819"/>
    </source>
</evidence>
<accession>A0A0L0H4Z7</accession>
<dbReference type="EMBL" id="KQ257472">
    <property type="protein sequence ID" value="KNC95991.1"/>
    <property type="molecule type" value="Genomic_DNA"/>
</dbReference>
<evidence type="ECO:0000313" key="2">
    <source>
        <dbReference type="EMBL" id="KNC95991.1"/>
    </source>
</evidence>